<sequence>RQKITNSRANSRNITTSSPLYLRDTISLSISTKGNRKTFPSRRNKINSRVNSLNITTSSSHYLSDITTSSPLYLSDTT</sequence>
<gene>
    <name evidence="1" type="ORF">RFULGI_LOCUS14269</name>
</gene>
<name>A0A9N9J1R7_9GLOM</name>
<feature type="non-terminal residue" evidence="1">
    <location>
        <position position="78"/>
    </location>
</feature>
<dbReference type="AlphaFoldDB" id="A0A9N9J1R7"/>
<evidence type="ECO:0000313" key="2">
    <source>
        <dbReference type="Proteomes" id="UP000789396"/>
    </source>
</evidence>
<reference evidence="1" key="1">
    <citation type="submission" date="2021-06" db="EMBL/GenBank/DDBJ databases">
        <authorList>
            <person name="Kallberg Y."/>
            <person name="Tangrot J."/>
            <person name="Rosling A."/>
        </authorList>
    </citation>
    <scope>NUCLEOTIDE SEQUENCE</scope>
    <source>
        <strain evidence="1">IN212</strain>
    </source>
</reference>
<proteinExistence type="predicted"/>
<protein>
    <submittedName>
        <fullName evidence="1">667_t:CDS:1</fullName>
    </submittedName>
</protein>
<comment type="caution">
    <text evidence="1">The sequence shown here is derived from an EMBL/GenBank/DDBJ whole genome shotgun (WGS) entry which is preliminary data.</text>
</comment>
<dbReference type="Proteomes" id="UP000789396">
    <property type="component" value="Unassembled WGS sequence"/>
</dbReference>
<keyword evidence="2" id="KW-1185">Reference proteome</keyword>
<accession>A0A9N9J1R7</accession>
<dbReference type="EMBL" id="CAJVPZ010040828">
    <property type="protein sequence ID" value="CAG8760453.1"/>
    <property type="molecule type" value="Genomic_DNA"/>
</dbReference>
<organism evidence="1 2">
    <name type="scientific">Racocetra fulgida</name>
    <dbReference type="NCBI Taxonomy" id="60492"/>
    <lineage>
        <taxon>Eukaryota</taxon>
        <taxon>Fungi</taxon>
        <taxon>Fungi incertae sedis</taxon>
        <taxon>Mucoromycota</taxon>
        <taxon>Glomeromycotina</taxon>
        <taxon>Glomeromycetes</taxon>
        <taxon>Diversisporales</taxon>
        <taxon>Gigasporaceae</taxon>
        <taxon>Racocetra</taxon>
    </lineage>
</organism>
<evidence type="ECO:0000313" key="1">
    <source>
        <dbReference type="EMBL" id="CAG8760453.1"/>
    </source>
</evidence>
<feature type="non-terminal residue" evidence="1">
    <location>
        <position position="1"/>
    </location>
</feature>